<dbReference type="EMBL" id="CP006934">
    <property type="protein sequence ID" value="AHI54022.1"/>
    <property type="molecule type" value="Genomic_DNA"/>
</dbReference>
<keyword evidence="8" id="KW-1185">Reference proteome</keyword>
<dbReference type="PANTHER" id="PTHR42991:SF1">
    <property type="entry name" value="ALDEHYDE DEHYDROGENASE"/>
    <property type="match status" value="1"/>
</dbReference>
<dbReference type="HOGENOM" id="CLU_005391_1_0_14"/>
<evidence type="ECO:0000256" key="2">
    <source>
        <dbReference type="ARBA" id="ARBA00022857"/>
    </source>
</evidence>
<dbReference type="PATRIC" id="fig|1276257.3.peg.630"/>
<feature type="domain" description="Aldehyde dehydrogenase" evidence="6">
    <location>
        <begin position="18"/>
        <end position="464"/>
    </location>
</feature>
<dbReference type="InterPro" id="IPR051020">
    <property type="entry name" value="ALDH-related_metabolic_enz"/>
</dbReference>
<proteinExistence type="inferred from homology"/>
<evidence type="ECO:0000313" key="7">
    <source>
        <dbReference type="EMBL" id="AHI54022.1"/>
    </source>
</evidence>
<keyword evidence="2" id="KW-0521">NADP</keyword>
<dbReference type="eggNOG" id="COG1012">
    <property type="taxonomic scope" value="Bacteria"/>
</dbReference>
<reference evidence="7 8" key="1">
    <citation type="journal article" date="2014" name="Genome Biol. Evol.">
        <title>Molecular evolution of the substrate utilization strategies and putative virulence factors in mosquito-associated Spiroplasma species.</title>
        <authorList>
            <person name="Chang T.H."/>
            <person name="Lo W.S."/>
            <person name="Ku C."/>
            <person name="Chen L.L."/>
            <person name="Kuo C.H."/>
        </authorList>
    </citation>
    <scope>NUCLEOTIDE SEQUENCE [LARGE SCALE GENOMIC DNA]</scope>
    <source>
        <strain evidence="7">Ar-1343</strain>
    </source>
</reference>
<dbReference type="SUPFAM" id="SSF53720">
    <property type="entry name" value="ALDH-like"/>
    <property type="match status" value="1"/>
</dbReference>
<evidence type="ECO:0000259" key="6">
    <source>
        <dbReference type="Pfam" id="PF00171"/>
    </source>
</evidence>
<dbReference type="PROSITE" id="PS00687">
    <property type="entry name" value="ALDEHYDE_DEHYDR_GLU"/>
    <property type="match status" value="1"/>
</dbReference>
<dbReference type="PANTHER" id="PTHR42991">
    <property type="entry name" value="ALDEHYDE DEHYDROGENASE"/>
    <property type="match status" value="1"/>
</dbReference>
<accession>W6AAD5</accession>
<sequence>MEFRAIINGKKVLNDNWLEIINPSDQKVAGRVTALSEKEISEAFEVARNSQLKWSQTKLLDRIMVLKKFRDLIENNSLKIAQIMSLEIAKGLKDSQIEVQRTLELIDYTFEEAKRLNPLALTGEEFGVENKLGVFSRVPKGVVLAISPFNYPVNLSLAKIFPALVTGNTVVFKPATAGSLVGAFLGELSLEANLPPGIFNVVTGRGREIGDLITANPQINFISFTGSVGVGEHLKSISQTKDFVLELGGKDPALVLDDQNLEINAKEIVAGAFGYSGQRCTAIKRVLTTDEIADKLVPLLLKEVKKLKVGYPNDNPDIVPMIDEKSAEFVQTLVDDAKEKKAKIIFGGNRKKNMFEPTLVDYVTKDMKLAWEEPFGPVLPILRLKSVGEMIEIANESNFGLQASIFSRDINQAIKIAKALNCGTVNINGKSQRGPDSFPFSGIKDSGMGVQGVREALLSMTRFKGIVINYK</sequence>
<dbReference type="RefSeq" id="WP_025251161.1">
    <property type="nucleotide sequence ID" value="NZ_CP006934.1"/>
</dbReference>
<evidence type="ECO:0000256" key="1">
    <source>
        <dbReference type="ARBA" id="ARBA00009986"/>
    </source>
</evidence>
<keyword evidence="3 5" id="KW-0560">Oxidoreductase</keyword>
<dbReference type="STRING" id="1276257.SSABA_v1c06200"/>
<comment type="similarity">
    <text evidence="1 5">Belongs to the aldehyde dehydrogenase family.</text>
</comment>
<feature type="active site" evidence="4">
    <location>
        <position position="246"/>
    </location>
</feature>
<dbReference type="Gene3D" id="3.40.605.10">
    <property type="entry name" value="Aldehyde Dehydrogenase, Chain A, domain 1"/>
    <property type="match status" value="1"/>
</dbReference>
<dbReference type="KEGG" id="ssab:SSABA_v1c06200"/>
<dbReference type="InterPro" id="IPR015590">
    <property type="entry name" value="Aldehyde_DH_dom"/>
</dbReference>
<dbReference type="InterPro" id="IPR016161">
    <property type="entry name" value="Ald_DH/histidinol_DH"/>
</dbReference>
<dbReference type="CDD" id="cd07082">
    <property type="entry name" value="ALDH_F11_NP-GAPDH"/>
    <property type="match status" value="1"/>
</dbReference>
<dbReference type="FunFam" id="3.40.309.10:FF:000022">
    <property type="entry name" value="NADP-dependent glyceraldehyde-3-phosphate dehydrogenase"/>
    <property type="match status" value="1"/>
</dbReference>
<protein>
    <submittedName>
        <fullName evidence="7">Glyceraldehyde-3-phosphate dehydrogenase</fullName>
    </submittedName>
</protein>
<name>W6AAD5_9MOLU</name>
<dbReference type="AlphaFoldDB" id="W6AAD5"/>
<dbReference type="InterPro" id="IPR016163">
    <property type="entry name" value="Ald_DH_C"/>
</dbReference>
<dbReference type="Gene3D" id="3.40.309.10">
    <property type="entry name" value="Aldehyde Dehydrogenase, Chain A, domain 2"/>
    <property type="match status" value="1"/>
</dbReference>
<gene>
    <name evidence="7" type="primary">gapN</name>
    <name evidence="7" type="ORF">SSABA_v1c06200</name>
</gene>
<evidence type="ECO:0000313" key="8">
    <source>
        <dbReference type="Proteomes" id="UP000019265"/>
    </source>
</evidence>
<dbReference type="InterPro" id="IPR029510">
    <property type="entry name" value="Ald_DH_CS_GLU"/>
</dbReference>
<dbReference type="InterPro" id="IPR016160">
    <property type="entry name" value="Ald_DH_CS_CYS"/>
</dbReference>
<evidence type="ECO:0000256" key="5">
    <source>
        <dbReference type="RuleBase" id="RU003345"/>
    </source>
</evidence>
<dbReference type="InterPro" id="IPR016162">
    <property type="entry name" value="Ald_DH_N"/>
</dbReference>
<evidence type="ECO:0000256" key="4">
    <source>
        <dbReference type="PROSITE-ProRule" id="PRU10007"/>
    </source>
</evidence>
<dbReference type="Proteomes" id="UP000019265">
    <property type="component" value="Chromosome"/>
</dbReference>
<dbReference type="PROSITE" id="PS00070">
    <property type="entry name" value="ALDEHYDE_DEHYDR_CYS"/>
    <property type="match status" value="1"/>
</dbReference>
<organism evidence="7 8">
    <name type="scientific">Spiroplasma sabaudiense Ar-1343</name>
    <dbReference type="NCBI Taxonomy" id="1276257"/>
    <lineage>
        <taxon>Bacteria</taxon>
        <taxon>Bacillati</taxon>
        <taxon>Mycoplasmatota</taxon>
        <taxon>Mollicutes</taxon>
        <taxon>Entomoplasmatales</taxon>
        <taxon>Spiroplasmataceae</taxon>
        <taxon>Spiroplasma</taxon>
    </lineage>
</organism>
<dbReference type="OrthoDB" id="9762913at2"/>
<dbReference type="Pfam" id="PF00171">
    <property type="entry name" value="Aldedh"/>
    <property type="match status" value="1"/>
</dbReference>
<evidence type="ECO:0000256" key="3">
    <source>
        <dbReference type="ARBA" id="ARBA00023002"/>
    </source>
</evidence>
<dbReference type="GO" id="GO:0008911">
    <property type="term" value="F:lactaldehyde dehydrogenase (NAD+) activity"/>
    <property type="evidence" value="ECO:0007669"/>
    <property type="project" value="TreeGrafter"/>
</dbReference>